<comment type="caution">
    <text evidence="1">The sequence shown here is derived from an EMBL/GenBank/DDBJ whole genome shotgun (WGS) entry which is preliminary data.</text>
</comment>
<evidence type="ECO:0000313" key="2">
    <source>
        <dbReference type="Proteomes" id="UP001556220"/>
    </source>
</evidence>
<dbReference type="Proteomes" id="UP001556220">
    <property type="component" value="Unassembled WGS sequence"/>
</dbReference>
<proteinExistence type="predicted"/>
<protein>
    <recommendedName>
        <fullName evidence="3">DUF4261 domain-containing protein</fullName>
    </recommendedName>
</protein>
<evidence type="ECO:0000313" key="1">
    <source>
        <dbReference type="EMBL" id="MEW9571895.1"/>
    </source>
</evidence>
<dbReference type="EMBL" id="JBFOHK010000002">
    <property type="protein sequence ID" value="MEW9571895.1"/>
    <property type="molecule type" value="Genomic_DNA"/>
</dbReference>
<organism evidence="1 2">
    <name type="scientific">Rhodanobacter lycopersici</name>
    <dbReference type="NCBI Taxonomy" id="3162487"/>
    <lineage>
        <taxon>Bacteria</taxon>
        <taxon>Pseudomonadati</taxon>
        <taxon>Pseudomonadota</taxon>
        <taxon>Gammaproteobacteria</taxon>
        <taxon>Lysobacterales</taxon>
        <taxon>Rhodanobacteraceae</taxon>
        <taxon>Rhodanobacter</taxon>
    </lineage>
</organism>
<sequence>MSESNPSPEWPRPNWQPGADEDALLQFYVFGKFDPHELVIPAQRYGSPGLPAGVDLRRFQNLELRKWEGYPLSGTLGGIMRDEAPEAYEQARIAPEVLVVRGQLKDSSSLDYLRDTLGVLAALLDIGGRVILDPQIMGLLDAEAWRARYLVPGGAPPRNHVLILRSDEPGSDRSWVHTRGMRKFGRPDLSFRQIPAHELDRAGVLCEKLVEMQALGTRFVAGQALEVEGMQQSLIAQPGGSLTDPEFNNLHVEFRWPF</sequence>
<accession>A0ABV3QDI4</accession>
<dbReference type="RefSeq" id="WP_367853964.1">
    <property type="nucleotide sequence ID" value="NZ_JBFOHK010000002.1"/>
</dbReference>
<reference evidence="1 2" key="1">
    <citation type="submission" date="2024-06" db="EMBL/GenBank/DDBJ databases">
        <authorList>
            <person name="Woo H."/>
        </authorList>
    </citation>
    <scope>NUCLEOTIDE SEQUENCE [LARGE SCALE GENOMIC DNA]</scope>
    <source>
        <strain evidence="1 2">Si-c</strain>
    </source>
</reference>
<name>A0ABV3QDI4_9GAMM</name>
<gene>
    <name evidence="1" type="ORF">ABQJ54_09030</name>
</gene>
<keyword evidence="2" id="KW-1185">Reference proteome</keyword>
<evidence type="ECO:0008006" key="3">
    <source>
        <dbReference type="Google" id="ProtNLM"/>
    </source>
</evidence>